<gene>
    <name evidence="1" type="ORF">PGT21_006977</name>
</gene>
<sequence length="74" mass="8474">MTAVIILHNVTIKDESNSKLHGDWDYDQTPQTQAKITTNGPHDSTFEQTFDTSVSKDRSSRFQLVVFDIDFQRA</sequence>
<evidence type="ECO:0000313" key="2">
    <source>
        <dbReference type="Proteomes" id="UP000324748"/>
    </source>
</evidence>
<dbReference type="EMBL" id="VSWC01000066">
    <property type="protein sequence ID" value="KAA1097442.1"/>
    <property type="molecule type" value="Genomic_DNA"/>
</dbReference>
<dbReference type="Proteomes" id="UP000324748">
    <property type="component" value="Unassembled WGS sequence"/>
</dbReference>
<name>A0A5B0P9J5_PUCGR</name>
<accession>A0A5B0P9J5</accession>
<proteinExistence type="predicted"/>
<reference evidence="1 2" key="1">
    <citation type="submission" date="2019-05" db="EMBL/GenBank/DDBJ databases">
        <title>Emergence of the Ug99 lineage of the wheat stem rust pathogen through somatic hybridization.</title>
        <authorList>
            <person name="Li F."/>
            <person name="Upadhyaya N.M."/>
            <person name="Sperschneider J."/>
            <person name="Matny O."/>
            <person name="Nguyen-Phuc H."/>
            <person name="Mago R."/>
            <person name="Raley C."/>
            <person name="Miller M.E."/>
            <person name="Silverstein K.A.T."/>
            <person name="Henningsen E."/>
            <person name="Hirsch C.D."/>
            <person name="Visser B."/>
            <person name="Pretorius Z.A."/>
            <person name="Steffenson B.J."/>
            <person name="Schwessinger B."/>
            <person name="Dodds P.N."/>
            <person name="Figueroa M."/>
        </authorList>
    </citation>
    <scope>NUCLEOTIDE SEQUENCE [LARGE SCALE GENOMIC DNA]</scope>
    <source>
        <strain evidence="1">21-0</strain>
    </source>
</reference>
<protein>
    <submittedName>
        <fullName evidence="1">Uncharacterized protein</fullName>
    </submittedName>
</protein>
<keyword evidence="2" id="KW-1185">Reference proteome</keyword>
<comment type="caution">
    <text evidence="1">The sequence shown here is derived from an EMBL/GenBank/DDBJ whole genome shotgun (WGS) entry which is preliminary data.</text>
</comment>
<organism evidence="1 2">
    <name type="scientific">Puccinia graminis f. sp. tritici</name>
    <dbReference type="NCBI Taxonomy" id="56615"/>
    <lineage>
        <taxon>Eukaryota</taxon>
        <taxon>Fungi</taxon>
        <taxon>Dikarya</taxon>
        <taxon>Basidiomycota</taxon>
        <taxon>Pucciniomycotina</taxon>
        <taxon>Pucciniomycetes</taxon>
        <taxon>Pucciniales</taxon>
        <taxon>Pucciniaceae</taxon>
        <taxon>Puccinia</taxon>
    </lineage>
</organism>
<evidence type="ECO:0000313" key="1">
    <source>
        <dbReference type="EMBL" id="KAA1097442.1"/>
    </source>
</evidence>
<dbReference type="AlphaFoldDB" id="A0A5B0P9J5"/>